<accession>A0A426RGJ9</accession>
<organism evidence="3 4">
    <name type="scientific">Maribacter algicola</name>
    <dbReference type="NCBI Taxonomy" id="2498892"/>
    <lineage>
        <taxon>Bacteria</taxon>
        <taxon>Pseudomonadati</taxon>
        <taxon>Bacteroidota</taxon>
        <taxon>Flavobacteriia</taxon>
        <taxon>Flavobacteriales</taxon>
        <taxon>Flavobacteriaceae</taxon>
        <taxon>Maribacter</taxon>
    </lineage>
</organism>
<keyword evidence="4" id="KW-1185">Reference proteome</keyword>
<dbReference type="Pfam" id="PF14321">
    <property type="entry name" value="DUF4382"/>
    <property type="match status" value="1"/>
</dbReference>
<dbReference type="Gene3D" id="2.60.40.1120">
    <property type="entry name" value="Carboxypeptidase-like, regulatory domain"/>
    <property type="match status" value="1"/>
</dbReference>
<evidence type="ECO:0000259" key="2">
    <source>
        <dbReference type="Pfam" id="PF14321"/>
    </source>
</evidence>
<proteinExistence type="predicted"/>
<protein>
    <submittedName>
        <fullName evidence="3">DUF4382 domain-containing protein</fullName>
    </submittedName>
</protein>
<comment type="caution">
    <text evidence="3">The sequence shown here is derived from an EMBL/GenBank/DDBJ whole genome shotgun (WGS) entry which is preliminary data.</text>
</comment>
<evidence type="ECO:0000256" key="1">
    <source>
        <dbReference type="SAM" id="SignalP"/>
    </source>
</evidence>
<dbReference type="SUPFAM" id="SSF49452">
    <property type="entry name" value="Starch-binding domain-like"/>
    <property type="match status" value="1"/>
</dbReference>
<dbReference type="EMBL" id="QUSX01000002">
    <property type="protein sequence ID" value="RRQ48108.1"/>
    <property type="molecule type" value="Genomic_DNA"/>
</dbReference>
<dbReference type="RefSeq" id="WP_125222829.1">
    <property type="nucleotide sequence ID" value="NZ_QUSX01000002.1"/>
</dbReference>
<dbReference type="InterPro" id="IPR013784">
    <property type="entry name" value="Carb-bd-like_fold"/>
</dbReference>
<reference evidence="4" key="1">
    <citation type="submission" date="2018-12" db="EMBL/GenBank/DDBJ databases">
        <title>Maribacter lutimaris sp. nov., isolated from marine sediment.</title>
        <authorList>
            <person name="Kim K.K."/>
        </authorList>
    </citation>
    <scope>NUCLEOTIDE SEQUENCE [LARGE SCALE GENOMIC DNA]</scope>
    <source>
        <strain evidence="4">PoM-212</strain>
    </source>
</reference>
<keyword evidence="1" id="KW-0732">Signal</keyword>
<feature type="chain" id="PRO_5019524432" evidence="1">
    <location>
        <begin position="18"/>
        <end position="300"/>
    </location>
</feature>
<evidence type="ECO:0000313" key="4">
    <source>
        <dbReference type="Proteomes" id="UP000286990"/>
    </source>
</evidence>
<gene>
    <name evidence="3" type="ORF">DZC72_10285</name>
</gene>
<sequence length="300" mass="32017">MKTNLFFTLLACTLFLATSCSDDSPNMDGTGRLRVQMVDAPFPFDQVAEANVTVFKIDARLKEGTRVSDDDQSLVEDSEELSSPFIVLMEEEIPLNLLTLVNGTTANMANLDVPAGTYDLVRVYVKGVNVVLKDGTEYELKVPSGDQTGIKVFINPGLTVVGGLSADLLLDFDVSKSFVAKGNTKIAGGINGFNFKPVIKASNISKAGTLKGNVSTLVEETPLGLEGALVEIFNETDTLTTFSDIDGNYMIMGIPAGSYRTTAGLETYVQSDTLSADINAANSTVQDFLLAAEPIVDEGN</sequence>
<dbReference type="PROSITE" id="PS51257">
    <property type="entry name" value="PROKAR_LIPOPROTEIN"/>
    <property type="match status" value="1"/>
</dbReference>
<dbReference type="InterPro" id="IPR025491">
    <property type="entry name" value="DUF4382"/>
</dbReference>
<feature type="domain" description="DUF4382" evidence="2">
    <location>
        <begin position="30"/>
        <end position="185"/>
    </location>
</feature>
<evidence type="ECO:0000313" key="3">
    <source>
        <dbReference type="EMBL" id="RRQ48108.1"/>
    </source>
</evidence>
<dbReference type="GO" id="GO:0030246">
    <property type="term" value="F:carbohydrate binding"/>
    <property type="evidence" value="ECO:0007669"/>
    <property type="project" value="InterPro"/>
</dbReference>
<name>A0A426RGJ9_9FLAO</name>
<dbReference type="OrthoDB" id="2111471at2"/>
<feature type="signal peptide" evidence="1">
    <location>
        <begin position="1"/>
        <end position="17"/>
    </location>
</feature>
<dbReference type="Proteomes" id="UP000286990">
    <property type="component" value="Unassembled WGS sequence"/>
</dbReference>
<dbReference type="AlphaFoldDB" id="A0A426RGJ9"/>